<dbReference type="Pfam" id="PF17517">
    <property type="entry name" value="IgGFc_binding"/>
    <property type="match status" value="1"/>
</dbReference>
<keyword evidence="1" id="KW-1133">Transmembrane helix</keyword>
<keyword evidence="1" id="KW-0812">Transmembrane</keyword>
<gene>
    <name evidence="3" type="ORF">ACJMK2_021217</name>
</gene>
<dbReference type="Proteomes" id="UP001634394">
    <property type="component" value="Unassembled WGS sequence"/>
</dbReference>
<dbReference type="PANTHER" id="PTHR46534:SF1">
    <property type="entry name" value="IGGFC-BINDING PROTEIN N-TERMINAL DOMAIN-CONTAINING PROTEIN"/>
    <property type="match status" value="1"/>
</dbReference>
<sequence length="543" mass="60854">MLESPAARTNRHLLMIWSCLETPDSKGTEFIFATPLCTGNTVYVLVIPQSTETVNVTIFAQTQESSEILPGHVFRSKVHCMELEWGQVSASVIKLFSTQEVILYVEYSEDNYLVHPVDSYGSCYSVAVATSETRNSSYFVVISKYNTTINITLSEQLMNQVVLAGNRTYLSGSMIYVVLRENEVFSIQCGCNLSGTTIISADNVTVLAGSFNMHDSNYHILEQLLPMNTWGQRYMFSKNSWMSENISVIIIGKGPPTMMTIFLKDEVIQRNLLDKEPLYLHLQVIDYVAIETNFSVLCILSLDTLGIQNERHGAMIVITPLALFHSQLYFMADAGSIRLDLILQEGTNNNIIVNQTNALRPFERPLVSVWGMFLVPNLQIDSPYLVETVNDNRYPVFSSITWRRKNSSRIYNVGMRITSIYDACVKTTPPNGGNGDGIDNDCDNRIDEELHNGKDDDQDGLIDEDTVFLKDIEQNVPRKDATYVLTPYQEGTYAMSASVLSVVISIVVALLAVVCFISGMFLADRLRRAPILRPSRVNPALNT</sequence>
<dbReference type="EMBL" id="JBJQND010000017">
    <property type="protein sequence ID" value="KAL3843275.1"/>
    <property type="molecule type" value="Genomic_DNA"/>
</dbReference>
<evidence type="ECO:0000259" key="2">
    <source>
        <dbReference type="Pfam" id="PF17517"/>
    </source>
</evidence>
<comment type="caution">
    <text evidence="3">The sequence shown here is derived from an EMBL/GenBank/DDBJ whole genome shotgun (WGS) entry which is preliminary data.</text>
</comment>
<feature type="domain" description="IgGFc-binding protein N-terminal" evidence="2">
    <location>
        <begin position="110"/>
        <end position="360"/>
    </location>
</feature>
<keyword evidence="1" id="KW-0472">Membrane</keyword>
<feature type="transmembrane region" description="Helical" evidence="1">
    <location>
        <begin position="499"/>
        <end position="523"/>
    </location>
</feature>
<evidence type="ECO:0000256" key="1">
    <source>
        <dbReference type="SAM" id="Phobius"/>
    </source>
</evidence>
<proteinExistence type="predicted"/>
<protein>
    <recommendedName>
        <fullName evidence="2">IgGFc-binding protein N-terminal domain-containing protein</fullName>
    </recommendedName>
</protein>
<name>A0ABD3U1X6_SINWO</name>
<dbReference type="InterPro" id="IPR035234">
    <property type="entry name" value="IgGFc-bd_N"/>
</dbReference>
<dbReference type="PANTHER" id="PTHR46534">
    <property type="entry name" value="IGGFC_BINDING DOMAIN-CONTAINING PROTEIN"/>
    <property type="match status" value="1"/>
</dbReference>
<reference evidence="3 4" key="1">
    <citation type="submission" date="2024-11" db="EMBL/GenBank/DDBJ databases">
        <title>Chromosome-level genome assembly of the freshwater bivalve Anodonta woodiana.</title>
        <authorList>
            <person name="Chen X."/>
        </authorList>
    </citation>
    <scope>NUCLEOTIDE SEQUENCE [LARGE SCALE GENOMIC DNA]</scope>
    <source>
        <strain evidence="3">MN2024</strain>
        <tissue evidence="3">Gills</tissue>
    </source>
</reference>
<organism evidence="3 4">
    <name type="scientific">Sinanodonta woodiana</name>
    <name type="common">Chinese pond mussel</name>
    <name type="synonym">Anodonta woodiana</name>
    <dbReference type="NCBI Taxonomy" id="1069815"/>
    <lineage>
        <taxon>Eukaryota</taxon>
        <taxon>Metazoa</taxon>
        <taxon>Spiralia</taxon>
        <taxon>Lophotrochozoa</taxon>
        <taxon>Mollusca</taxon>
        <taxon>Bivalvia</taxon>
        <taxon>Autobranchia</taxon>
        <taxon>Heteroconchia</taxon>
        <taxon>Palaeoheterodonta</taxon>
        <taxon>Unionida</taxon>
        <taxon>Unionoidea</taxon>
        <taxon>Unionidae</taxon>
        <taxon>Unioninae</taxon>
        <taxon>Sinanodonta</taxon>
    </lineage>
</organism>
<keyword evidence="4" id="KW-1185">Reference proteome</keyword>
<evidence type="ECO:0000313" key="3">
    <source>
        <dbReference type="EMBL" id="KAL3843275.1"/>
    </source>
</evidence>
<accession>A0ABD3U1X6</accession>
<dbReference type="AlphaFoldDB" id="A0ABD3U1X6"/>
<evidence type="ECO:0000313" key="4">
    <source>
        <dbReference type="Proteomes" id="UP001634394"/>
    </source>
</evidence>